<dbReference type="EMBL" id="AZHD01000003">
    <property type="protein sequence ID" value="OAA65960.1"/>
    <property type="molecule type" value="Genomic_DNA"/>
</dbReference>
<feature type="compositionally biased region" description="Pro residues" evidence="1">
    <location>
        <begin position="320"/>
        <end position="329"/>
    </location>
</feature>
<keyword evidence="3" id="KW-1185">Reference proteome</keyword>
<protein>
    <submittedName>
        <fullName evidence="2">Uncharacterized protein</fullName>
    </submittedName>
</protein>
<sequence>MSRLSIRNVLRTTSNALGSDAATTASSTPALVSTIGCIDSIGGRDRRARRSSSGSKGSEDAEDVQDNISGGRIKSTVTRVAHAINFTPSSSPELDATLESIRNKIFLPSYLRAEQRKQLFSPRYEQKLRANPLTLEIDGVVLRFTHMDRAHDIPRARAATRDAVGRMTTRADFENLPRLLEGLHRANRSLRPADYARIARRAGERGCIFTVIESARTVRRTGFRLDNSETVAEILTHVQLKAVDSGWDEAESRQALVWAELVIDLLEDESHSRRPPSQPRLAHSTAASTTSTATAASDVADPPTETETTTAVASSSSAAVPPPPPPAPAFPLARDPQVLAARLHLAAVVADKFNEGGRDDATDRKVARYAADLLPLWPADTGLRALHPAATYTDRRGEMHYLNEDNKFLGVAAPLLHGLDTTIRVLGKSSGSDGAPDPAALAIELQSRRNALGAEVEAALTAAPDRRGAAIYKKFFGES</sequence>
<dbReference type="Proteomes" id="UP000076874">
    <property type="component" value="Unassembled WGS sequence"/>
</dbReference>
<accession>A0A162MRX3</accession>
<evidence type="ECO:0000313" key="2">
    <source>
        <dbReference type="EMBL" id="OAA65960.1"/>
    </source>
</evidence>
<feature type="compositionally biased region" description="Low complexity" evidence="1">
    <location>
        <begin position="284"/>
        <end position="319"/>
    </location>
</feature>
<feature type="region of interest" description="Disordered" evidence="1">
    <location>
        <begin position="43"/>
        <end position="70"/>
    </location>
</feature>
<organism evidence="2 3">
    <name type="scientific">Niveomyces insectorum RCEF 264</name>
    <dbReference type="NCBI Taxonomy" id="1081102"/>
    <lineage>
        <taxon>Eukaryota</taxon>
        <taxon>Fungi</taxon>
        <taxon>Dikarya</taxon>
        <taxon>Ascomycota</taxon>
        <taxon>Pezizomycotina</taxon>
        <taxon>Sordariomycetes</taxon>
        <taxon>Hypocreomycetidae</taxon>
        <taxon>Hypocreales</taxon>
        <taxon>Cordycipitaceae</taxon>
        <taxon>Niveomyces</taxon>
    </lineage>
</organism>
<reference evidence="2 3" key="1">
    <citation type="journal article" date="2016" name="Genome Biol. Evol.">
        <title>Divergent and convergent evolution of fungal pathogenicity.</title>
        <authorList>
            <person name="Shang Y."/>
            <person name="Xiao G."/>
            <person name="Zheng P."/>
            <person name="Cen K."/>
            <person name="Zhan S."/>
            <person name="Wang C."/>
        </authorList>
    </citation>
    <scope>NUCLEOTIDE SEQUENCE [LARGE SCALE GENOMIC DNA]</scope>
    <source>
        <strain evidence="2 3">RCEF 264</strain>
    </source>
</reference>
<proteinExistence type="predicted"/>
<evidence type="ECO:0000256" key="1">
    <source>
        <dbReference type="SAM" id="MobiDB-lite"/>
    </source>
</evidence>
<dbReference type="AlphaFoldDB" id="A0A162MRX3"/>
<dbReference type="OrthoDB" id="5405126at2759"/>
<gene>
    <name evidence="2" type="ORF">SPI_02747</name>
</gene>
<comment type="caution">
    <text evidence="2">The sequence shown here is derived from an EMBL/GenBank/DDBJ whole genome shotgun (WGS) entry which is preliminary data.</text>
</comment>
<name>A0A162MRX3_9HYPO</name>
<feature type="region of interest" description="Disordered" evidence="1">
    <location>
        <begin position="269"/>
        <end position="332"/>
    </location>
</feature>
<evidence type="ECO:0000313" key="3">
    <source>
        <dbReference type="Proteomes" id="UP000076874"/>
    </source>
</evidence>